<feature type="region of interest" description="Disordered" evidence="2">
    <location>
        <begin position="66"/>
        <end position="95"/>
    </location>
</feature>
<feature type="compositionally biased region" description="Basic and acidic residues" evidence="2">
    <location>
        <begin position="382"/>
        <end position="392"/>
    </location>
</feature>
<dbReference type="EMBL" id="GECZ01000180">
    <property type="protein sequence ID" value="JAS69589.1"/>
    <property type="molecule type" value="Transcribed_RNA"/>
</dbReference>
<gene>
    <name evidence="5" type="ORF">g.29665</name>
    <name evidence="4" type="ORF">g.29666</name>
    <name evidence="3" type="ORF">g.29667</name>
</gene>
<feature type="compositionally biased region" description="Acidic residues" evidence="2">
    <location>
        <begin position="345"/>
        <end position="355"/>
    </location>
</feature>
<dbReference type="AlphaFoldDB" id="A0A1B6GXG2"/>
<evidence type="ECO:0000313" key="3">
    <source>
        <dbReference type="EMBL" id="JAS67111.1"/>
    </source>
</evidence>
<feature type="region of interest" description="Disordered" evidence="2">
    <location>
        <begin position="268"/>
        <end position="291"/>
    </location>
</feature>
<feature type="region of interest" description="Disordered" evidence="2">
    <location>
        <begin position="479"/>
        <end position="529"/>
    </location>
</feature>
<feature type="region of interest" description="Disordered" evidence="2">
    <location>
        <begin position="341"/>
        <end position="363"/>
    </location>
</feature>
<sequence>MKIRSKNMESNGKMSYSSNNFEEDKLNGNLLPFKGTIKSLICTKSTQLTKSLKGLNNYDIQQTEKEVQNEVNSKDKKRHMDNSSEDSKCKQSKYDPTELMNKLEEFSDVWNDYPTVNTENNMSSHCFKGNGDRPVWNTSEERGRKIRENFKTQKDKSYSQILFERKKVNETSVCQPNSKNDNIRDNLPENKSKNSQESGCDKIESSNVVQVDENSIVKYDTKLADLKRKKAVQEQRQLLIEKKNIIKQALSLDGKNKINKKIIFNDPEEAEERHQQQKSNFEPDENKTKGRQKLFEDDDDDSEFESDFKLNHQFEGKKGQKLLELQSRFASDSRFTLDKRFYESNSEESEHEEAGESALSDEKKKQLAILESIVNQQIKPLSEIKKSRKNEEETFMVRFDPTREDHEKYIVKPQEEPKDEEIFKKKKKKREDESGGESTNVQSKSEVSNEKFYTVKEDLKETLKNEGVTGFSLLKLFGSKEEPQESGIKPEDKSRPIKKLKPKANNPFKYDSSDSELEQEEPKIREDNPPAISWRTTFFFTDSDTRFQEAFEFLKVPEETEGIEVYTEKRKMLKDFIRHKVKNYNRKKIHFKKKLGGLKKTFKTKLK</sequence>
<feature type="compositionally biased region" description="Basic and acidic residues" evidence="2">
    <location>
        <begin position="181"/>
        <end position="202"/>
    </location>
</feature>
<dbReference type="GO" id="GO:0003723">
    <property type="term" value="F:RNA binding"/>
    <property type="evidence" value="ECO:0007669"/>
    <property type="project" value="UniProtKB-KW"/>
</dbReference>
<accession>A0A1B6GXG2</accession>
<protein>
    <submittedName>
        <fullName evidence="3">Uncharacterized protein</fullName>
    </submittedName>
</protein>
<evidence type="ECO:0000313" key="5">
    <source>
        <dbReference type="EMBL" id="JAS69589.1"/>
    </source>
</evidence>
<feature type="region of interest" description="Disordered" evidence="2">
    <location>
        <begin position="382"/>
        <end position="448"/>
    </location>
</feature>
<organism evidence="3">
    <name type="scientific">Cuerna arida</name>
    <dbReference type="NCBI Taxonomy" id="1464854"/>
    <lineage>
        <taxon>Eukaryota</taxon>
        <taxon>Metazoa</taxon>
        <taxon>Ecdysozoa</taxon>
        <taxon>Arthropoda</taxon>
        <taxon>Hexapoda</taxon>
        <taxon>Insecta</taxon>
        <taxon>Pterygota</taxon>
        <taxon>Neoptera</taxon>
        <taxon>Paraneoptera</taxon>
        <taxon>Hemiptera</taxon>
        <taxon>Auchenorrhyncha</taxon>
        <taxon>Membracoidea</taxon>
        <taxon>Cicadellidae</taxon>
        <taxon>Cicadellinae</taxon>
        <taxon>Proconiini</taxon>
        <taxon>Cuerna</taxon>
    </lineage>
</organism>
<evidence type="ECO:0000256" key="1">
    <source>
        <dbReference type="ARBA" id="ARBA00022884"/>
    </source>
</evidence>
<feature type="compositionally biased region" description="Basic and acidic residues" evidence="2">
    <location>
        <begin position="479"/>
        <end position="495"/>
    </location>
</feature>
<feature type="compositionally biased region" description="Polar residues" evidence="2">
    <location>
        <begin position="8"/>
        <end position="20"/>
    </location>
</feature>
<proteinExistence type="predicted"/>
<evidence type="ECO:0000313" key="4">
    <source>
        <dbReference type="EMBL" id="JAS67532.1"/>
    </source>
</evidence>
<dbReference type="EMBL" id="GECZ01002658">
    <property type="protein sequence ID" value="JAS67111.1"/>
    <property type="molecule type" value="Transcribed_RNA"/>
</dbReference>
<name>A0A1B6GXG2_9HEMI</name>
<feature type="region of interest" description="Disordered" evidence="2">
    <location>
        <begin position="1"/>
        <end position="21"/>
    </location>
</feature>
<reference evidence="3" key="1">
    <citation type="submission" date="2015-11" db="EMBL/GenBank/DDBJ databases">
        <title>De novo transcriptome assembly of four potential Pierce s Disease insect vectors from Arizona vineyards.</title>
        <authorList>
            <person name="Tassone E.E."/>
        </authorList>
    </citation>
    <scope>NUCLEOTIDE SEQUENCE</scope>
</reference>
<keyword evidence="1" id="KW-0694">RNA-binding</keyword>
<evidence type="ECO:0000256" key="2">
    <source>
        <dbReference type="SAM" id="MobiDB-lite"/>
    </source>
</evidence>
<dbReference type="EMBL" id="GECZ01002237">
    <property type="protein sequence ID" value="JAS67532.1"/>
    <property type="molecule type" value="Transcribed_RNA"/>
</dbReference>
<feature type="region of interest" description="Disordered" evidence="2">
    <location>
        <begin position="172"/>
        <end position="202"/>
    </location>
</feature>
<dbReference type="PANTHER" id="PTHR48029">
    <property type="entry name" value="NUCLEOLAR PROTEIN 8"/>
    <property type="match status" value="1"/>
</dbReference>
<dbReference type="PANTHER" id="PTHR48029:SF1">
    <property type="entry name" value="NUCLEOLAR PROTEIN 8"/>
    <property type="match status" value="1"/>
</dbReference>
<feature type="compositionally biased region" description="Basic and acidic residues" evidence="2">
    <location>
        <begin position="400"/>
        <end position="423"/>
    </location>
</feature>